<reference evidence="3 4" key="1">
    <citation type="submission" date="2021-02" db="EMBL/GenBank/DDBJ databases">
        <title>Genome assembly of Pseudopithomyces chartarum.</title>
        <authorList>
            <person name="Jauregui R."/>
            <person name="Singh J."/>
            <person name="Voisey C."/>
        </authorList>
    </citation>
    <scope>NUCLEOTIDE SEQUENCE [LARGE SCALE GENOMIC DNA]</scope>
    <source>
        <strain evidence="3 4">AGR01</strain>
    </source>
</reference>
<accession>A0AAN6M7B8</accession>
<sequence length="213" mass="23609">MHSTLLLAALALSTLAIPVAQPLESRTEIQGCYRANSRSEGQANDASEEPKRFCKISHPRDIENSENSEDANIHYTTLNDRRYAQPEPIFRAGGRREVDPDDRVIIKSRNEANDISQEKGGIETRATRNQDKDRGSRPKDGRDVEAVDMETRAVRSQDKDRGSRSKGGRDVQKDNATRATRNQGRDAKAESTVRGSGRLHSIPGNRGSQGSNK</sequence>
<gene>
    <name evidence="3" type="ORF">GRF29_8g697760</name>
</gene>
<dbReference type="Proteomes" id="UP001280581">
    <property type="component" value="Unassembled WGS sequence"/>
</dbReference>
<proteinExistence type="predicted"/>
<evidence type="ECO:0000256" key="2">
    <source>
        <dbReference type="SAM" id="SignalP"/>
    </source>
</evidence>
<dbReference type="EMBL" id="WVTA01000002">
    <property type="protein sequence ID" value="KAK3215656.1"/>
    <property type="molecule type" value="Genomic_DNA"/>
</dbReference>
<keyword evidence="2" id="KW-0732">Signal</keyword>
<keyword evidence="4" id="KW-1185">Reference proteome</keyword>
<feature type="signal peptide" evidence="2">
    <location>
        <begin position="1"/>
        <end position="16"/>
    </location>
</feature>
<protein>
    <submittedName>
        <fullName evidence="3">Uncharacterized protein</fullName>
    </submittedName>
</protein>
<feature type="chain" id="PRO_5042995247" evidence="2">
    <location>
        <begin position="17"/>
        <end position="213"/>
    </location>
</feature>
<evidence type="ECO:0000313" key="4">
    <source>
        <dbReference type="Proteomes" id="UP001280581"/>
    </source>
</evidence>
<feature type="compositionally biased region" description="Basic and acidic residues" evidence="1">
    <location>
        <begin position="101"/>
        <end position="176"/>
    </location>
</feature>
<organism evidence="3 4">
    <name type="scientific">Pseudopithomyces chartarum</name>
    <dbReference type="NCBI Taxonomy" id="1892770"/>
    <lineage>
        <taxon>Eukaryota</taxon>
        <taxon>Fungi</taxon>
        <taxon>Dikarya</taxon>
        <taxon>Ascomycota</taxon>
        <taxon>Pezizomycotina</taxon>
        <taxon>Dothideomycetes</taxon>
        <taxon>Pleosporomycetidae</taxon>
        <taxon>Pleosporales</taxon>
        <taxon>Massarineae</taxon>
        <taxon>Didymosphaeriaceae</taxon>
        <taxon>Pseudopithomyces</taxon>
    </lineage>
</organism>
<dbReference type="AlphaFoldDB" id="A0AAN6M7B8"/>
<evidence type="ECO:0000313" key="3">
    <source>
        <dbReference type="EMBL" id="KAK3215656.1"/>
    </source>
</evidence>
<comment type="caution">
    <text evidence="3">The sequence shown here is derived from an EMBL/GenBank/DDBJ whole genome shotgun (WGS) entry which is preliminary data.</text>
</comment>
<evidence type="ECO:0000256" key="1">
    <source>
        <dbReference type="SAM" id="MobiDB-lite"/>
    </source>
</evidence>
<feature type="region of interest" description="Disordered" evidence="1">
    <location>
        <begin position="101"/>
        <end position="213"/>
    </location>
</feature>
<name>A0AAN6M7B8_9PLEO</name>